<dbReference type="InterPro" id="IPR019800">
    <property type="entry name" value="Glyco_hydro_3_AS"/>
</dbReference>
<evidence type="ECO:0000256" key="3">
    <source>
        <dbReference type="ARBA" id="ARBA00022618"/>
    </source>
</evidence>
<name>A0A0F6TQL3_9GAMM</name>
<dbReference type="HOGENOM" id="CLU_008392_0_0_6"/>
<evidence type="ECO:0000256" key="9">
    <source>
        <dbReference type="ARBA" id="ARBA00023316"/>
    </source>
</evidence>
<feature type="active site" description="Proton donor/acceptor" evidence="11">
    <location>
        <position position="200"/>
    </location>
</feature>
<organism evidence="13 14">
    <name type="scientific">Kangiella geojedonensis</name>
    <dbReference type="NCBI Taxonomy" id="914150"/>
    <lineage>
        <taxon>Bacteria</taxon>
        <taxon>Pseudomonadati</taxon>
        <taxon>Pseudomonadota</taxon>
        <taxon>Gammaproteobacteria</taxon>
        <taxon>Kangiellales</taxon>
        <taxon>Kangiellaceae</taxon>
        <taxon>Kangiella</taxon>
    </lineage>
</organism>
<accession>A0A0F6TQL3</accession>
<evidence type="ECO:0000256" key="1">
    <source>
        <dbReference type="ARBA" id="ARBA00001231"/>
    </source>
</evidence>
<keyword evidence="9 11" id="KW-0961">Cell wall biogenesis/degradation</keyword>
<dbReference type="InterPro" id="IPR001764">
    <property type="entry name" value="Glyco_hydro_3_N"/>
</dbReference>
<sequence>MVVISMIGYHTPFGKSSGITMPIGPLMLDLEGLKINSAEKDMLQNPLLGGIIFFSRNYASPQQIAELSQAVRETAGRDILIAVDHEGGRVQRFRDGFTSVPAMASILQNAKDLSEAKASAYRWGSLIAIEVQAVGIDFSFAPVLDLGDEISRVIGDRAFSTQVDEVIELGREFIKGMNDFGMATTAKHFPGHGSVEADSHVDIPVDDRPREQIISQDMRVFAELAQHYQAVMPAHVIYPSVDSQPAGFSELWLQDILRNQLSFDGVIFSDDLSMKGAEVVGGYYERAKAAVTAGCDMVLVCNHPKEGRELLESFDFEPDAKSADRLATMKGQSLNYSLTQVRQSDNWLQLQQDLELDKLV</sequence>
<dbReference type="GO" id="GO:0051301">
    <property type="term" value="P:cell division"/>
    <property type="evidence" value="ECO:0007669"/>
    <property type="project" value="UniProtKB-KW"/>
</dbReference>
<feature type="active site" description="Nucleophile" evidence="11">
    <location>
        <position position="270"/>
    </location>
</feature>
<evidence type="ECO:0000256" key="2">
    <source>
        <dbReference type="ARBA" id="ARBA00022490"/>
    </source>
</evidence>
<dbReference type="GO" id="GO:0009252">
    <property type="term" value="P:peptidoglycan biosynthetic process"/>
    <property type="evidence" value="ECO:0007669"/>
    <property type="project" value="UniProtKB-KW"/>
</dbReference>
<dbReference type="GO" id="GO:0071555">
    <property type="term" value="P:cell wall organization"/>
    <property type="evidence" value="ECO:0007669"/>
    <property type="project" value="UniProtKB-KW"/>
</dbReference>
<dbReference type="EC" id="3.2.1.52" evidence="11"/>
<comment type="catalytic activity">
    <reaction evidence="1 11">
        <text>Hydrolysis of terminal non-reducing N-acetyl-D-hexosamine residues in N-acetyl-beta-D-hexosaminides.</text>
        <dbReference type="EC" id="3.2.1.52"/>
    </reaction>
</comment>
<keyword evidence="6 11" id="KW-0573">Peptidoglycan synthesis</keyword>
<feature type="binding site" evidence="11">
    <location>
        <position position="92"/>
    </location>
    <ligand>
        <name>substrate</name>
    </ligand>
</feature>
<dbReference type="PATRIC" id="fig|914150.5.peg.1130"/>
<feature type="binding site" evidence="11">
    <location>
        <position position="84"/>
    </location>
    <ligand>
        <name>substrate</name>
    </ligand>
</feature>
<dbReference type="InterPro" id="IPR022956">
    <property type="entry name" value="Beta_hexosaminidase_bac"/>
</dbReference>
<evidence type="ECO:0000259" key="12">
    <source>
        <dbReference type="Pfam" id="PF00933"/>
    </source>
</evidence>
<feature type="binding site" evidence="11">
    <location>
        <begin position="187"/>
        <end position="188"/>
    </location>
    <ligand>
        <name>substrate</name>
    </ligand>
</feature>
<dbReference type="GO" id="GO:0005975">
    <property type="term" value="P:carbohydrate metabolic process"/>
    <property type="evidence" value="ECO:0007669"/>
    <property type="project" value="InterPro"/>
</dbReference>
<keyword evidence="7 11" id="KW-0326">Glycosidase</keyword>
<comment type="pathway">
    <text evidence="10 11">Cell wall biogenesis; peptidoglycan recycling.</text>
</comment>
<proteinExistence type="inferred from homology"/>
<dbReference type="STRING" id="914150.TQ33_1114"/>
<comment type="function">
    <text evidence="11">Plays a role in peptidoglycan recycling by cleaving the terminal beta-1,4-linked N-acetylglucosamine (GlcNAc) from peptide-linked peptidoglycan fragments, giving rise to free GlcNAc, anhydro-N-acetylmuramic acid and anhydro-N-acetylmuramic acid-linked peptides.</text>
</comment>
<dbReference type="UniPathway" id="UPA00544"/>
<dbReference type="PANTHER" id="PTHR30480:SF13">
    <property type="entry name" value="BETA-HEXOSAMINIDASE"/>
    <property type="match status" value="1"/>
</dbReference>
<dbReference type="HAMAP" id="MF_00364">
    <property type="entry name" value="NagZ"/>
    <property type="match status" value="1"/>
</dbReference>
<dbReference type="Pfam" id="PF00933">
    <property type="entry name" value="Glyco_hydro_3"/>
    <property type="match status" value="1"/>
</dbReference>
<dbReference type="GO" id="GO:0004563">
    <property type="term" value="F:beta-N-acetylhexosaminidase activity"/>
    <property type="evidence" value="ECO:0007669"/>
    <property type="project" value="UniProtKB-UniRule"/>
</dbReference>
<evidence type="ECO:0000256" key="11">
    <source>
        <dbReference type="HAMAP-Rule" id="MF_00364"/>
    </source>
</evidence>
<protein>
    <recommendedName>
        <fullName evidence="11">Beta-hexosaminidase</fullName>
        <ecNumber evidence="11">3.2.1.52</ecNumber>
    </recommendedName>
    <alternativeName>
        <fullName evidence="11">Beta-N-acetylhexosaminidase</fullName>
    </alternativeName>
    <alternativeName>
        <fullName evidence="11">N-acetyl-beta-glucosaminidase</fullName>
    </alternativeName>
</protein>
<dbReference type="Proteomes" id="UP000034071">
    <property type="component" value="Chromosome"/>
</dbReference>
<evidence type="ECO:0000313" key="14">
    <source>
        <dbReference type="Proteomes" id="UP000034071"/>
    </source>
</evidence>
<dbReference type="NCBIfam" id="NF003740">
    <property type="entry name" value="PRK05337.1"/>
    <property type="match status" value="1"/>
</dbReference>
<evidence type="ECO:0000256" key="6">
    <source>
        <dbReference type="ARBA" id="ARBA00022984"/>
    </source>
</evidence>
<feature type="binding site" evidence="11">
    <location>
        <position position="157"/>
    </location>
    <ligand>
        <name>substrate</name>
    </ligand>
</feature>
<dbReference type="InterPro" id="IPR050226">
    <property type="entry name" value="NagZ_Beta-hexosaminidase"/>
</dbReference>
<keyword evidence="5 11" id="KW-0133">Cell shape</keyword>
<dbReference type="EMBL" id="CP010975">
    <property type="protein sequence ID" value="AKE52074.1"/>
    <property type="molecule type" value="Genomic_DNA"/>
</dbReference>
<evidence type="ECO:0000256" key="4">
    <source>
        <dbReference type="ARBA" id="ARBA00022801"/>
    </source>
</evidence>
<keyword evidence="2 11" id="KW-0963">Cytoplasm</keyword>
<dbReference type="KEGG" id="kge:TQ33_1114"/>
<dbReference type="GO" id="GO:0009254">
    <property type="term" value="P:peptidoglycan turnover"/>
    <property type="evidence" value="ECO:0007669"/>
    <property type="project" value="UniProtKB-UniRule"/>
</dbReference>
<dbReference type="PROSITE" id="PS00775">
    <property type="entry name" value="GLYCOSYL_HYDROL_F3"/>
    <property type="match status" value="1"/>
</dbReference>
<comment type="similarity">
    <text evidence="11">Belongs to the glycosyl hydrolase 3 family. NagZ subfamily.</text>
</comment>
<keyword evidence="4 11" id="KW-0378">Hydrolase</keyword>
<comment type="subcellular location">
    <subcellularLocation>
        <location evidence="11">Cytoplasm</location>
    </subcellularLocation>
</comment>
<dbReference type="AlphaFoldDB" id="A0A0F6TQL3"/>
<dbReference type="InterPro" id="IPR017853">
    <property type="entry name" value="GH"/>
</dbReference>
<keyword evidence="8 11" id="KW-0131">Cell cycle</keyword>
<evidence type="ECO:0000256" key="10">
    <source>
        <dbReference type="ARBA" id="ARBA00037880"/>
    </source>
</evidence>
<evidence type="ECO:0000313" key="13">
    <source>
        <dbReference type="EMBL" id="AKE52074.1"/>
    </source>
</evidence>
<gene>
    <name evidence="11" type="primary">nagZ</name>
    <name evidence="13" type="ORF">TQ33_1114</name>
</gene>
<dbReference type="InterPro" id="IPR036962">
    <property type="entry name" value="Glyco_hydro_3_N_sf"/>
</dbReference>
<dbReference type="GO" id="GO:0005737">
    <property type="term" value="C:cytoplasm"/>
    <property type="evidence" value="ECO:0007669"/>
    <property type="project" value="UniProtKB-SubCell"/>
</dbReference>
<feature type="site" description="Important for catalytic activity" evidence="11">
    <location>
        <position position="198"/>
    </location>
</feature>
<dbReference type="PANTHER" id="PTHR30480">
    <property type="entry name" value="BETA-HEXOSAMINIDASE-RELATED"/>
    <property type="match status" value="1"/>
</dbReference>
<keyword evidence="3 11" id="KW-0132">Cell division</keyword>
<reference evidence="13 14" key="1">
    <citation type="submission" date="2015-02" db="EMBL/GenBank/DDBJ databases">
        <title>Complete genome sequence of Kangiella geojedonensis strain YCS-5T.</title>
        <authorList>
            <person name="Kim K.M."/>
        </authorList>
    </citation>
    <scope>NUCLEOTIDE SEQUENCE [LARGE SCALE GENOMIC DNA]</scope>
    <source>
        <strain evidence="13 14">YCS-5</strain>
    </source>
</reference>
<dbReference type="GO" id="GO:0008360">
    <property type="term" value="P:regulation of cell shape"/>
    <property type="evidence" value="ECO:0007669"/>
    <property type="project" value="UniProtKB-KW"/>
</dbReference>
<evidence type="ECO:0000256" key="8">
    <source>
        <dbReference type="ARBA" id="ARBA00023306"/>
    </source>
</evidence>
<feature type="domain" description="Glycoside hydrolase family 3 N-terminal" evidence="12">
    <location>
        <begin position="33"/>
        <end position="305"/>
    </location>
</feature>
<dbReference type="Gene3D" id="3.20.20.300">
    <property type="entry name" value="Glycoside hydrolase, family 3, N-terminal domain"/>
    <property type="match status" value="1"/>
</dbReference>
<dbReference type="FunFam" id="3.20.20.300:FF:000001">
    <property type="entry name" value="Beta-hexosaminidase"/>
    <property type="match status" value="1"/>
</dbReference>
<dbReference type="SUPFAM" id="SSF51445">
    <property type="entry name" value="(Trans)glycosidases"/>
    <property type="match status" value="1"/>
</dbReference>
<evidence type="ECO:0000256" key="5">
    <source>
        <dbReference type="ARBA" id="ARBA00022960"/>
    </source>
</evidence>
<evidence type="ECO:0000256" key="7">
    <source>
        <dbReference type="ARBA" id="ARBA00023295"/>
    </source>
</evidence>
<keyword evidence="14" id="KW-1185">Reference proteome</keyword>